<evidence type="ECO:0000313" key="4">
    <source>
        <dbReference type="Proteomes" id="UP000095200"/>
    </source>
</evidence>
<dbReference type="GO" id="GO:0042256">
    <property type="term" value="P:cytosolic ribosome assembly"/>
    <property type="evidence" value="ECO:0007669"/>
    <property type="project" value="UniProtKB-UniRule"/>
</dbReference>
<dbReference type="EMBL" id="BDFE01000004">
    <property type="protein sequence ID" value="GAU07465.1"/>
    <property type="molecule type" value="Genomic_DNA"/>
</dbReference>
<name>A0A194AE38_9BACT</name>
<dbReference type="GO" id="GO:0017148">
    <property type="term" value="P:negative regulation of translation"/>
    <property type="evidence" value="ECO:0007669"/>
    <property type="project" value="UniProtKB-UniRule"/>
</dbReference>
<sequence length="126" mass="13849">MSEESSTSIHDRLEQIIAWLHEKKARDVVGLDVRNFSSVTEGMIIATANSARQAKSLGAWLLEQGKQHGAPAMGSEGMDIGQWILVDFNDVVVHIFQEDVRELYNLEGLFADVPRVAVTPGEEADG</sequence>
<dbReference type="Proteomes" id="UP000095200">
    <property type="component" value="Unassembled WGS sequence"/>
</dbReference>
<dbReference type="InterPro" id="IPR043519">
    <property type="entry name" value="NT_sf"/>
</dbReference>
<accession>A0A194AE38</accession>
<dbReference type="NCBIfam" id="TIGR00090">
    <property type="entry name" value="rsfS_iojap_ybeB"/>
    <property type="match status" value="1"/>
</dbReference>
<comment type="function">
    <text evidence="2">Functions as a ribosomal silencing factor. Interacts with ribosomal protein uL14 (rplN), blocking formation of intersubunit bridge B8. Prevents association of the 30S and 50S ribosomal subunits and the formation of functional ribosomes, thus repressing translation.</text>
</comment>
<keyword evidence="2" id="KW-0963">Cytoplasm</keyword>
<dbReference type="AlphaFoldDB" id="A0A194AE38"/>
<reference evidence="4" key="1">
    <citation type="submission" date="2016-06" db="EMBL/GenBank/DDBJ databases">
        <title>Draft genome sequence of Desulfoplanes formicivorans strain Pf12B.</title>
        <authorList>
            <person name="Watanabe M."/>
            <person name="Kojima H."/>
            <person name="Fukui M."/>
        </authorList>
    </citation>
    <scope>NUCLEOTIDE SEQUENCE [LARGE SCALE GENOMIC DNA]</scope>
    <source>
        <strain evidence="4">Pf12B</strain>
    </source>
</reference>
<dbReference type="PANTHER" id="PTHR21043:SF0">
    <property type="entry name" value="MITOCHONDRIAL ASSEMBLY OF RIBOSOMAL LARGE SUBUNIT PROTEIN 1"/>
    <property type="match status" value="1"/>
</dbReference>
<dbReference type="Pfam" id="PF02410">
    <property type="entry name" value="RsfS"/>
    <property type="match status" value="1"/>
</dbReference>
<proteinExistence type="inferred from homology"/>
<keyword evidence="2" id="KW-0810">Translation regulation</keyword>
<organism evidence="3 4">
    <name type="scientific">Desulfoplanes formicivorans</name>
    <dbReference type="NCBI Taxonomy" id="1592317"/>
    <lineage>
        <taxon>Bacteria</taxon>
        <taxon>Pseudomonadati</taxon>
        <taxon>Thermodesulfobacteriota</taxon>
        <taxon>Desulfovibrionia</taxon>
        <taxon>Desulfovibrionales</taxon>
        <taxon>Desulfoplanaceae</taxon>
        <taxon>Desulfoplanes</taxon>
    </lineage>
</organism>
<dbReference type="HAMAP" id="MF_01477">
    <property type="entry name" value="Iojap_RsfS"/>
    <property type="match status" value="1"/>
</dbReference>
<dbReference type="GO" id="GO:0043023">
    <property type="term" value="F:ribosomal large subunit binding"/>
    <property type="evidence" value="ECO:0007669"/>
    <property type="project" value="TreeGrafter"/>
</dbReference>
<dbReference type="PANTHER" id="PTHR21043">
    <property type="entry name" value="IOJAP SUPERFAMILY ORTHOLOG"/>
    <property type="match status" value="1"/>
</dbReference>
<dbReference type="STRING" id="1592317.DPF_0147"/>
<dbReference type="OrthoDB" id="9793681at2"/>
<comment type="subcellular location">
    <subcellularLocation>
        <location evidence="2">Cytoplasm</location>
    </subcellularLocation>
</comment>
<keyword evidence="2" id="KW-0678">Repressor</keyword>
<gene>
    <name evidence="2" type="primary">rsfS</name>
    <name evidence="3" type="ORF">DPF_0147</name>
</gene>
<dbReference type="InterPro" id="IPR004394">
    <property type="entry name" value="Iojap/RsfS/C7orf30"/>
</dbReference>
<evidence type="ECO:0000256" key="2">
    <source>
        <dbReference type="HAMAP-Rule" id="MF_01477"/>
    </source>
</evidence>
<comment type="subunit">
    <text evidence="2">Interacts with ribosomal protein uL14 (rplN).</text>
</comment>
<dbReference type="GO" id="GO:0090071">
    <property type="term" value="P:negative regulation of ribosome biogenesis"/>
    <property type="evidence" value="ECO:0007669"/>
    <property type="project" value="UniProtKB-UniRule"/>
</dbReference>
<dbReference type="GO" id="GO:0005737">
    <property type="term" value="C:cytoplasm"/>
    <property type="evidence" value="ECO:0007669"/>
    <property type="project" value="UniProtKB-SubCell"/>
</dbReference>
<comment type="caution">
    <text evidence="3">The sequence shown here is derived from an EMBL/GenBank/DDBJ whole genome shotgun (WGS) entry which is preliminary data.</text>
</comment>
<keyword evidence="4" id="KW-1185">Reference proteome</keyword>
<dbReference type="RefSeq" id="WP_069856969.1">
    <property type="nucleotide sequence ID" value="NZ_BDFE01000004.1"/>
</dbReference>
<dbReference type="Gene3D" id="3.30.460.10">
    <property type="entry name" value="Beta Polymerase, domain 2"/>
    <property type="match status" value="1"/>
</dbReference>
<protein>
    <recommendedName>
        <fullName evidence="2">Ribosomal silencing factor RsfS</fullName>
    </recommendedName>
</protein>
<comment type="similarity">
    <text evidence="1 2">Belongs to the Iojap/RsfS family.</text>
</comment>
<dbReference type="SUPFAM" id="SSF81301">
    <property type="entry name" value="Nucleotidyltransferase"/>
    <property type="match status" value="1"/>
</dbReference>
<evidence type="ECO:0000313" key="3">
    <source>
        <dbReference type="EMBL" id="GAU07465.1"/>
    </source>
</evidence>
<evidence type="ECO:0000256" key="1">
    <source>
        <dbReference type="ARBA" id="ARBA00010574"/>
    </source>
</evidence>